<gene>
    <name evidence="4" type="ORF">QCN29_16425</name>
</gene>
<proteinExistence type="predicted"/>
<feature type="domain" description="N-acetyltransferase" evidence="3">
    <location>
        <begin position="1"/>
        <end position="158"/>
    </location>
</feature>
<evidence type="ECO:0000259" key="3">
    <source>
        <dbReference type="PROSITE" id="PS51186"/>
    </source>
</evidence>
<evidence type="ECO:0000256" key="1">
    <source>
        <dbReference type="ARBA" id="ARBA00022679"/>
    </source>
</evidence>
<dbReference type="SUPFAM" id="SSF55729">
    <property type="entry name" value="Acyl-CoA N-acyltransferases (Nat)"/>
    <property type="match status" value="1"/>
</dbReference>
<dbReference type="Pfam" id="PF00583">
    <property type="entry name" value="Acetyltransf_1"/>
    <property type="match status" value="1"/>
</dbReference>
<evidence type="ECO:0000313" key="4">
    <source>
        <dbReference type="EMBL" id="MDH2390351.1"/>
    </source>
</evidence>
<accession>A0ABT6HNU2</accession>
<evidence type="ECO:0000256" key="2">
    <source>
        <dbReference type="ARBA" id="ARBA00023315"/>
    </source>
</evidence>
<dbReference type="InterPro" id="IPR050832">
    <property type="entry name" value="Bact_Acetyltransf"/>
</dbReference>
<dbReference type="InterPro" id="IPR016181">
    <property type="entry name" value="Acyl_CoA_acyltransferase"/>
</dbReference>
<dbReference type="CDD" id="cd04301">
    <property type="entry name" value="NAT_SF"/>
    <property type="match status" value="1"/>
</dbReference>
<dbReference type="Proteomes" id="UP001223144">
    <property type="component" value="Unassembled WGS sequence"/>
</dbReference>
<dbReference type="RefSeq" id="WP_279928838.1">
    <property type="nucleotide sequence ID" value="NZ_JARWBG010000017.1"/>
</dbReference>
<organism evidence="4 5">
    <name type="scientific">Streptomyces chengmaiensis</name>
    <dbReference type="NCBI Taxonomy" id="3040919"/>
    <lineage>
        <taxon>Bacteria</taxon>
        <taxon>Bacillati</taxon>
        <taxon>Actinomycetota</taxon>
        <taxon>Actinomycetes</taxon>
        <taxon>Kitasatosporales</taxon>
        <taxon>Streptomycetaceae</taxon>
        <taxon>Streptomyces</taxon>
    </lineage>
</organism>
<dbReference type="PANTHER" id="PTHR43877">
    <property type="entry name" value="AMINOALKYLPHOSPHONATE N-ACETYLTRANSFERASE-RELATED-RELATED"/>
    <property type="match status" value="1"/>
</dbReference>
<comment type="caution">
    <text evidence="4">The sequence shown here is derived from an EMBL/GenBank/DDBJ whole genome shotgun (WGS) entry which is preliminary data.</text>
</comment>
<name>A0ABT6HNU2_9ACTN</name>
<keyword evidence="2" id="KW-0012">Acyltransferase</keyword>
<dbReference type="InterPro" id="IPR000182">
    <property type="entry name" value="GNAT_dom"/>
</dbReference>
<keyword evidence="5" id="KW-1185">Reference proteome</keyword>
<reference evidence="4 5" key="1">
    <citation type="submission" date="2023-04" db="EMBL/GenBank/DDBJ databases">
        <title>Streptomyces chengmaiensis sp. nov. isolated from the stem of mangrove plant in Hainan.</title>
        <authorList>
            <person name="Huang X."/>
            <person name="Zhou S."/>
            <person name="Chu X."/>
            <person name="Xie Y."/>
            <person name="Lin Y."/>
        </authorList>
    </citation>
    <scope>NUCLEOTIDE SEQUENCE [LARGE SCALE GENOMIC DNA]</scope>
    <source>
        <strain evidence="4 5">HNM0663</strain>
    </source>
</reference>
<dbReference type="PROSITE" id="PS51186">
    <property type="entry name" value="GNAT"/>
    <property type="match status" value="1"/>
</dbReference>
<dbReference type="Gene3D" id="3.40.630.30">
    <property type="match status" value="1"/>
</dbReference>
<dbReference type="EMBL" id="JARWBG010000017">
    <property type="protein sequence ID" value="MDH2390351.1"/>
    <property type="molecule type" value="Genomic_DNA"/>
</dbReference>
<keyword evidence="1" id="KW-0808">Transferase</keyword>
<dbReference type="PANTHER" id="PTHR43877:SF2">
    <property type="entry name" value="AMINOALKYLPHOSPHONATE N-ACETYLTRANSFERASE-RELATED"/>
    <property type="match status" value="1"/>
</dbReference>
<sequence>MIRNAIHADLDAVVRTHAEARAAYYRGHIPDELFDSPEVHARSRAAWEAAIGRGAVLCAEHGGTLAGVAAFREGEEGEGMTLTQLHVAPAHWRRGIGTALHDACVRRWQTAGVSRARLEVFERNLRAQAFYAAHGWLPHPLTPRQGNHLVLVLVLAVAAADAGTRDADGVCAAGGDGSG</sequence>
<protein>
    <submittedName>
        <fullName evidence="4">GNAT family N-acetyltransferase</fullName>
    </submittedName>
</protein>
<evidence type="ECO:0000313" key="5">
    <source>
        <dbReference type="Proteomes" id="UP001223144"/>
    </source>
</evidence>